<sequence>MVSDEFRLKWLHGLPEYREDGDGTAAPTGGVEWVLLLERLAPDGEWERVDGMAACTASLEQMTNGGWWLGHERMLAARNGLDARRLPLPRRPIVC</sequence>
<organism evidence="1 2">
    <name type="scientific">Bifidobacterium breve</name>
    <dbReference type="NCBI Taxonomy" id="1685"/>
    <lineage>
        <taxon>Bacteria</taxon>
        <taxon>Bacillati</taxon>
        <taxon>Actinomycetota</taxon>
        <taxon>Actinomycetes</taxon>
        <taxon>Bifidobacteriales</taxon>
        <taxon>Bifidobacteriaceae</taxon>
        <taxon>Bifidobacterium</taxon>
    </lineage>
</organism>
<proteinExistence type="predicted"/>
<dbReference type="RefSeq" id="WP_106620868.1">
    <property type="nucleotide sequence ID" value="NZ_CP021389.1"/>
</dbReference>
<protein>
    <submittedName>
        <fullName evidence="1">Uncharacterized protein</fullName>
    </submittedName>
</protein>
<reference evidence="1 2" key="1">
    <citation type="submission" date="2017-05" db="EMBL/GenBank/DDBJ databases">
        <title>Comparative genomics and methylome analysis of the gut commensal Bifidobacterium breve.</title>
        <authorList>
            <person name="Bottacini F."/>
            <person name="Morrissey R."/>
            <person name="Roberts R.J."/>
            <person name="James K."/>
            <person name="van Breen J."/>
            <person name="Egan M."/>
            <person name="Lambert J."/>
            <person name="van Limpt K."/>
            <person name="Stanton C."/>
            <person name="Knol J."/>
            <person name="O' Connell Motherway M."/>
            <person name="van Sinderen D."/>
        </authorList>
    </citation>
    <scope>NUCLEOTIDE SEQUENCE [LARGE SCALE GENOMIC DNA]</scope>
    <source>
        <strain evidence="1 2">215W447a</strain>
    </source>
</reference>
<evidence type="ECO:0000313" key="1">
    <source>
        <dbReference type="EMBL" id="AUE03133.1"/>
    </source>
</evidence>
<accession>A0A2K9B9Q8</accession>
<evidence type="ECO:0000313" key="2">
    <source>
        <dbReference type="Proteomes" id="UP000232491"/>
    </source>
</evidence>
<dbReference type="AlphaFoldDB" id="A0A2K9B9Q8"/>
<name>A0A2K9B9Q8_BIFBR</name>
<dbReference type="Proteomes" id="UP000232491">
    <property type="component" value="Chromosome"/>
</dbReference>
<dbReference type="EMBL" id="CP021558">
    <property type="protein sequence ID" value="AUE03133.1"/>
    <property type="molecule type" value="Genomic_DNA"/>
</dbReference>
<gene>
    <name evidence="1" type="ORF">BB215W447A_1115</name>
</gene>